<dbReference type="InParanoid" id="A0A0Q3FIL9"/>
<evidence type="ECO:0000313" key="2">
    <source>
        <dbReference type="EMBL" id="KQJ97892.1"/>
    </source>
</evidence>
<evidence type="ECO:0000313" key="3">
    <source>
        <dbReference type="EnsemblPlants" id="KQJ97892"/>
    </source>
</evidence>
<feature type="region of interest" description="Disordered" evidence="1">
    <location>
        <begin position="41"/>
        <end position="86"/>
    </location>
</feature>
<keyword evidence="4" id="KW-1185">Reference proteome</keyword>
<dbReference type="EnsemblPlants" id="KQJ97892">
    <property type="protein sequence ID" value="KQJ97892"/>
    <property type="gene ID" value="BRADI_3g33992v3"/>
</dbReference>
<accession>A0A0Q3FIL9</accession>
<name>A0A0Q3FIL9_BRADI</name>
<dbReference type="AlphaFoldDB" id="A0A0Q3FIL9"/>
<evidence type="ECO:0000313" key="4">
    <source>
        <dbReference type="Proteomes" id="UP000008810"/>
    </source>
</evidence>
<protein>
    <submittedName>
        <fullName evidence="2 3">Uncharacterized protein</fullName>
    </submittedName>
</protein>
<proteinExistence type="predicted"/>
<gene>
    <name evidence="2" type="ORF">BRADI_3g33992v3</name>
</gene>
<dbReference type="PANTHER" id="PTHR47624">
    <property type="entry name" value="OS01G0204900 PROTEIN"/>
    <property type="match status" value="1"/>
</dbReference>
<evidence type="ECO:0000256" key="1">
    <source>
        <dbReference type="SAM" id="MobiDB-lite"/>
    </source>
</evidence>
<sequence>MPIASFDHMEYVFQDKHARGEFLVLQTPYDHVSSRDKDFVGDKNVSDVDVDPTTQYDSDCLPDDTNSESSSSKRPRGGSLDKGKRDKCDDNVVTDVTYSLRDISETMRFTHVTNPNENLYKIIDYMEEYPLYILLVLHTSMATNEQVASMLKERPMHSIKEWVRRWVTDNYSSYVPTNM</sequence>
<reference evidence="2" key="2">
    <citation type="submission" date="2017-06" db="EMBL/GenBank/DDBJ databases">
        <title>WGS assembly of Brachypodium distachyon.</title>
        <authorList>
            <consortium name="The International Brachypodium Initiative"/>
            <person name="Lucas S."/>
            <person name="Harmon-Smith M."/>
            <person name="Lail K."/>
            <person name="Tice H."/>
            <person name="Grimwood J."/>
            <person name="Bruce D."/>
            <person name="Barry K."/>
            <person name="Shu S."/>
            <person name="Lindquist E."/>
            <person name="Wang M."/>
            <person name="Pitluck S."/>
            <person name="Vogel J.P."/>
            <person name="Garvin D.F."/>
            <person name="Mockler T.C."/>
            <person name="Schmutz J."/>
            <person name="Rokhsar D."/>
            <person name="Bevan M.W."/>
        </authorList>
    </citation>
    <scope>NUCLEOTIDE SEQUENCE</scope>
    <source>
        <strain evidence="2">Bd21</strain>
    </source>
</reference>
<dbReference type="PANTHER" id="PTHR47624:SF1">
    <property type="entry name" value="OS01G0204900 PROTEIN"/>
    <property type="match status" value="1"/>
</dbReference>
<dbReference type="Proteomes" id="UP000008810">
    <property type="component" value="Chromosome 3"/>
</dbReference>
<reference evidence="2 3" key="1">
    <citation type="journal article" date="2010" name="Nature">
        <title>Genome sequencing and analysis of the model grass Brachypodium distachyon.</title>
        <authorList>
            <consortium name="International Brachypodium Initiative"/>
        </authorList>
    </citation>
    <scope>NUCLEOTIDE SEQUENCE [LARGE SCALE GENOMIC DNA]</scope>
    <source>
        <strain evidence="2 3">Bd21</strain>
    </source>
</reference>
<organism evidence="2">
    <name type="scientific">Brachypodium distachyon</name>
    <name type="common">Purple false brome</name>
    <name type="synonym">Trachynia distachya</name>
    <dbReference type="NCBI Taxonomy" id="15368"/>
    <lineage>
        <taxon>Eukaryota</taxon>
        <taxon>Viridiplantae</taxon>
        <taxon>Streptophyta</taxon>
        <taxon>Embryophyta</taxon>
        <taxon>Tracheophyta</taxon>
        <taxon>Spermatophyta</taxon>
        <taxon>Magnoliopsida</taxon>
        <taxon>Liliopsida</taxon>
        <taxon>Poales</taxon>
        <taxon>Poaceae</taxon>
        <taxon>BOP clade</taxon>
        <taxon>Pooideae</taxon>
        <taxon>Stipodae</taxon>
        <taxon>Brachypodieae</taxon>
        <taxon>Brachypodium</taxon>
    </lineage>
</organism>
<dbReference type="OrthoDB" id="711543at2759"/>
<dbReference type="EMBL" id="CM000882">
    <property type="protein sequence ID" value="KQJ97892.1"/>
    <property type="molecule type" value="Genomic_DNA"/>
</dbReference>
<dbReference type="Gramene" id="KQJ97892">
    <property type="protein sequence ID" value="KQJ97892"/>
    <property type="gene ID" value="BRADI_3g33992v3"/>
</dbReference>
<reference evidence="3" key="3">
    <citation type="submission" date="2018-08" db="UniProtKB">
        <authorList>
            <consortium name="EnsemblPlants"/>
        </authorList>
    </citation>
    <scope>IDENTIFICATION</scope>
    <source>
        <strain evidence="3">cv. Bd21</strain>
    </source>
</reference>